<dbReference type="GO" id="GO:0016020">
    <property type="term" value="C:membrane"/>
    <property type="evidence" value="ECO:0007669"/>
    <property type="project" value="UniProtKB-SubCell"/>
</dbReference>
<evidence type="ECO:0000256" key="3">
    <source>
        <dbReference type="ARBA" id="ARBA00022989"/>
    </source>
</evidence>
<sequence>MPKSPFRHARSLGNVVARVDLRANLRNTLRHAHAADFAAALVVFFIAVPLSVGVAVATGTPVELGLVAGIVGGFLTGLLPGSSLRVTGPAAGLTLLVHETVREYGLKGLAVLVLATVLIQTATGLLRMGRWFRSVAVAVAKGVLLGIGLLLFVGQLYGLLDADAHGTAGLGAGLGADWAPGMTVDMGAGVDVNVVAGANTPAGGLEKLGGLVTMFILALTSPVAIATYTVVAGAAAAVALWPRWTAGARLVPAPLAAVALAAAGSYVLGLPVDRVRVGGLLDMVRPPGDDDFERLGELGTLGAVLAFALVASADSLFRGGVASRGQRPAVDRSLWPLHAAWLLVFATLLPWVLDFVPLAALAGVLAHAGWKSLPRNEPGPLWPDHRGDVAVLMATAAAVAVTNLFEGVVIGLLTAVVKTAWEGTQRRVRP</sequence>
<keyword evidence="4 5" id="KW-0472">Membrane</keyword>
<feature type="transmembrane region" description="Helical" evidence="5">
    <location>
        <begin position="338"/>
        <end position="370"/>
    </location>
</feature>
<keyword evidence="8" id="KW-1185">Reference proteome</keyword>
<organism evidence="7 8">
    <name type="scientific">Streptomyces cinnamoneus</name>
    <name type="common">Streptoverticillium cinnamoneum</name>
    <dbReference type="NCBI Taxonomy" id="53446"/>
    <lineage>
        <taxon>Bacteria</taxon>
        <taxon>Bacillati</taxon>
        <taxon>Actinomycetota</taxon>
        <taxon>Actinomycetes</taxon>
        <taxon>Kitasatosporales</taxon>
        <taxon>Streptomycetaceae</taxon>
        <taxon>Streptomyces</taxon>
        <taxon>Streptomyces cinnamoneus group</taxon>
    </lineage>
</organism>
<keyword evidence="2 5" id="KW-0812">Transmembrane</keyword>
<feature type="transmembrane region" description="Helical" evidence="5">
    <location>
        <begin position="64"/>
        <end position="84"/>
    </location>
</feature>
<dbReference type="EMBL" id="NHZO01000152">
    <property type="protein sequence ID" value="PHQ49773.1"/>
    <property type="molecule type" value="Genomic_DNA"/>
</dbReference>
<feature type="domain" description="SLC26A/SulP transporter" evidence="6">
    <location>
        <begin position="35"/>
        <end position="163"/>
    </location>
</feature>
<gene>
    <name evidence="7" type="ORF">BLA24_22740</name>
</gene>
<evidence type="ECO:0000313" key="7">
    <source>
        <dbReference type="EMBL" id="PHQ49773.1"/>
    </source>
</evidence>
<evidence type="ECO:0000256" key="5">
    <source>
        <dbReference type="SAM" id="Phobius"/>
    </source>
</evidence>
<evidence type="ECO:0000256" key="2">
    <source>
        <dbReference type="ARBA" id="ARBA00022692"/>
    </source>
</evidence>
<dbReference type="RefSeq" id="WP_099200907.1">
    <property type="nucleotide sequence ID" value="NZ_JBIRXA010000059.1"/>
</dbReference>
<dbReference type="Pfam" id="PF00916">
    <property type="entry name" value="Sulfate_transp"/>
    <property type="match status" value="1"/>
</dbReference>
<dbReference type="Proteomes" id="UP000222531">
    <property type="component" value="Unassembled WGS sequence"/>
</dbReference>
<dbReference type="InterPro" id="IPR011547">
    <property type="entry name" value="SLC26A/SulP_dom"/>
</dbReference>
<evidence type="ECO:0000259" key="6">
    <source>
        <dbReference type="Pfam" id="PF00916"/>
    </source>
</evidence>
<evidence type="ECO:0000256" key="1">
    <source>
        <dbReference type="ARBA" id="ARBA00004141"/>
    </source>
</evidence>
<feature type="transmembrane region" description="Helical" evidence="5">
    <location>
        <begin position="390"/>
        <end position="417"/>
    </location>
</feature>
<dbReference type="GO" id="GO:0055085">
    <property type="term" value="P:transmembrane transport"/>
    <property type="evidence" value="ECO:0007669"/>
    <property type="project" value="InterPro"/>
</dbReference>
<feature type="transmembrane region" description="Helical" evidence="5">
    <location>
        <begin position="104"/>
        <end position="126"/>
    </location>
</feature>
<reference evidence="7 8" key="1">
    <citation type="journal article" date="2017" name="Biochemistry">
        <title>Identification of the Biosynthetic Pathway for the Antibiotic Bicyclomycin.</title>
        <authorList>
            <person name="Patteson J."/>
            <person name="Cai W."/>
            <person name="Johnson R.A."/>
            <person name="Santa Maria K."/>
            <person name="Li B."/>
        </authorList>
    </citation>
    <scope>NUCLEOTIDE SEQUENCE [LARGE SCALE GENOMIC DNA]</scope>
    <source>
        <strain evidence="7 8">ATCC 21532</strain>
    </source>
</reference>
<feature type="transmembrane region" description="Helical" evidence="5">
    <location>
        <begin position="253"/>
        <end position="272"/>
    </location>
</feature>
<accession>A0A2G1XEX0</accession>
<dbReference type="InterPro" id="IPR001902">
    <property type="entry name" value="SLC26A/SulP_fam"/>
</dbReference>
<proteinExistence type="predicted"/>
<name>A0A2G1XEX0_STRCJ</name>
<dbReference type="OrthoDB" id="9771198at2"/>
<dbReference type="AlphaFoldDB" id="A0A2G1XEX0"/>
<protein>
    <recommendedName>
        <fullName evidence="6">SLC26A/SulP transporter domain-containing protein</fullName>
    </recommendedName>
</protein>
<evidence type="ECO:0000313" key="8">
    <source>
        <dbReference type="Proteomes" id="UP000222531"/>
    </source>
</evidence>
<feature type="transmembrane region" description="Helical" evidence="5">
    <location>
        <begin position="138"/>
        <end position="160"/>
    </location>
</feature>
<feature type="transmembrane region" description="Helical" evidence="5">
    <location>
        <begin position="298"/>
        <end position="317"/>
    </location>
</feature>
<feature type="transmembrane region" description="Helical" evidence="5">
    <location>
        <begin position="215"/>
        <end position="241"/>
    </location>
</feature>
<comment type="subcellular location">
    <subcellularLocation>
        <location evidence="1">Membrane</location>
        <topology evidence="1">Multi-pass membrane protein</topology>
    </subcellularLocation>
</comment>
<evidence type="ECO:0000256" key="4">
    <source>
        <dbReference type="ARBA" id="ARBA00023136"/>
    </source>
</evidence>
<keyword evidence="3 5" id="KW-1133">Transmembrane helix</keyword>
<comment type="caution">
    <text evidence="7">The sequence shown here is derived from an EMBL/GenBank/DDBJ whole genome shotgun (WGS) entry which is preliminary data.</text>
</comment>
<feature type="transmembrane region" description="Helical" evidence="5">
    <location>
        <begin position="37"/>
        <end position="57"/>
    </location>
</feature>
<dbReference type="PANTHER" id="PTHR11814">
    <property type="entry name" value="SULFATE TRANSPORTER"/>
    <property type="match status" value="1"/>
</dbReference>